<gene>
    <name evidence="1" type="ORF">AM592_19095</name>
</gene>
<sequence length="67" mass="7815">MAVIRAIKTLISQSLCPTTRAYLERVIVHLTGIQAPQKRKEKEKKQQHKDQLIKQEAERQLCLFELS</sequence>
<dbReference type="AlphaFoldDB" id="A0A0M3RAM1"/>
<keyword evidence="2" id="KW-1185">Reference proteome</keyword>
<proteinExistence type="predicted"/>
<dbReference type="STRING" id="1441095.AM592_19095"/>
<evidence type="ECO:0000313" key="1">
    <source>
        <dbReference type="EMBL" id="ALC83416.1"/>
    </source>
</evidence>
<dbReference type="Proteomes" id="UP000067625">
    <property type="component" value="Chromosome"/>
</dbReference>
<dbReference type="OrthoDB" id="9791273at2"/>
<dbReference type="EMBL" id="CP012600">
    <property type="protein sequence ID" value="ALC83416.1"/>
    <property type="molecule type" value="Genomic_DNA"/>
</dbReference>
<dbReference type="RefSeq" id="WP_053605259.1">
    <property type="nucleotide sequence ID" value="NZ_CP012600.1"/>
</dbReference>
<accession>A0A0M3RAM1</accession>
<reference evidence="2" key="1">
    <citation type="submission" date="2015-08" db="EMBL/GenBank/DDBJ databases">
        <title>Genome sequencing project for genomic taxonomy and phylogenomics of Bacillus-like bacteria.</title>
        <authorList>
            <person name="Liu B."/>
            <person name="Wang J."/>
            <person name="Zhu Y."/>
            <person name="Liu G."/>
            <person name="Chen Q."/>
            <person name="Chen Z."/>
            <person name="Lan J."/>
            <person name="Che J."/>
            <person name="Ge C."/>
            <person name="Shi H."/>
            <person name="Pan Z."/>
            <person name="Liu X."/>
        </authorList>
    </citation>
    <scope>NUCLEOTIDE SEQUENCE [LARGE SCALE GENOMIC DNA]</scope>
    <source>
        <strain evidence="2">FJAT-4402</strain>
    </source>
</reference>
<reference evidence="1 2" key="2">
    <citation type="journal article" date="2016" name="Int. J. Syst. Evol. Microbiol.">
        <title>Bacillus gobiensis sp. nov., isolated from a soil sample.</title>
        <authorList>
            <person name="Liu B."/>
            <person name="Liu G.H."/>
            <person name="Cetin S."/>
            <person name="Schumann P."/>
            <person name="Pan Z.Z."/>
            <person name="Chen Q.Q."/>
        </authorList>
    </citation>
    <scope>NUCLEOTIDE SEQUENCE [LARGE SCALE GENOMIC DNA]</scope>
    <source>
        <strain evidence="1 2">FJAT-4402</strain>
    </source>
</reference>
<protein>
    <submittedName>
        <fullName evidence="1">Uncharacterized protein</fullName>
    </submittedName>
</protein>
<evidence type="ECO:0000313" key="2">
    <source>
        <dbReference type="Proteomes" id="UP000067625"/>
    </source>
</evidence>
<organism evidence="1 2">
    <name type="scientific">Bacillus gobiensis</name>
    <dbReference type="NCBI Taxonomy" id="1441095"/>
    <lineage>
        <taxon>Bacteria</taxon>
        <taxon>Bacillati</taxon>
        <taxon>Bacillota</taxon>
        <taxon>Bacilli</taxon>
        <taxon>Bacillales</taxon>
        <taxon>Bacillaceae</taxon>
        <taxon>Bacillus</taxon>
    </lineage>
</organism>
<dbReference type="PATRIC" id="fig|1441095.3.peg.4214"/>
<name>A0A0M3RAM1_9BACI</name>